<reference evidence="3" key="1">
    <citation type="submission" date="2016-04" db="EMBL/GenBank/DDBJ databases">
        <title>Cephalotus genome sequencing.</title>
        <authorList>
            <person name="Fukushima K."/>
            <person name="Hasebe M."/>
            <person name="Fang X."/>
        </authorList>
    </citation>
    <scope>NUCLEOTIDE SEQUENCE [LARGE SCALE GENOMIC DNA]</scope>
    <source>
        <strain evidence="3">cv. St1</strain>
    </source>
</reference>
<dbReference type="PANTHER" id="PTHR47374:SF6">
    <property type="entry name" value="ENDOSOME ANTIGEN-LIKE PROTEIN, PUTATIVE (DUF3444)-RELATED"/>
    <property type="match status" value="1"/>
</dbReference>
<accession>A0A1Q3B670</accession>
<dbReference type="InterPro" id="IPR024593">
    <property type="entry name" value="DUF3444"/>
</dbReference>
<sequence length="214" mass="24600">FNFNSAKSHEKFQNGQIWSFYSDEDGLPKYYGQIKNIESGPDFKLHVRSLSACPQKNSMIRWRDKNMPICCGRFKVKKGELEAYTSTTSFSHLLRVEPADKNDVYVILPRKGEVWALYRNWSAETKLSDLEYCKYDIVEVLEDTDMGRKVKVLERVDGFNSVFKTRLKDGVADTMEIPQLELLRFSHQIPAFQLTEETGGSLRGCLELDPSAVP</sequence>
<dbReference type="Pfam" id="PF11926">
    <property type="entry name" value="DUF3444"/>
    <property type="match status" value="1"/>
</dbReference>
<gene>
    <name evidence="2" type="ORF">CFOL_v3_06903</name>
</gene>
<organism evidence="2 3">
    <name type="scientific">Cephalotus follicularis</name>
    <name type="common">Albany pitcher plant</name>
    <dbReference type="NCBI Taxonomy" id="3775"/>
    <lineage>
        <taxon>Eukaryota</taxon>
        <taxon>Viridiplantae</taxon>
        <taxon>Streptophyta</taxon>
        <taxon>Embryophyta</taxon>
        <taxon>Tracheophyta</taxon>
        <taxon>Spermatophyta</taxon>
        <taxon>Magnoliopsida</taxon>
        <taxon>eudicotyledons</taxon>
        <taxon>Gunneridae</taxon>
        <taxon>Pentapetalae</taxon>
        <taxon>rosids</taxon>
        <taxon>fabids</taxon>
        <taxon>Oxalidales</taxon>
        <taxon>Cephalotaceae</taxon>
        <taxon>Cephalotus</taxon>
    </lineage>
</organism>
<feature type="non-terminal residue" evidence="2">
    <location>
        <position position="1"/>
    </location>
</feature>
<proteinExistence type="predicted"/>
<dbReference type="EMBL" id="BDDD01000304">
    <property type="protein sequence ID" value="GAV63385.1"/>
    <property type="molecule type" value="Genomic_DNA"/>
</dbReference>
<dbReference type="PANTHER" id="PTHR47374">
    <property type="entry name" value="ENDOSOME ANTIGEN-LIKE PROTEIN, PUTATIVE (DUF3444)-RELATED"/>
    <property type="match status" value="1"/>
</dbReference>
<evidence type="ECO:0000259" key="1">
    <source>
        <dbReference type="Pfam" id="PF11926"/>
    </source>
</evidence>
<evidence type="ECO:0000313" key="2">
    <source>
        <dbReference type="EMBL" id="GAV63385.1"/>
    </source>
</evidence>
<dbReference type="STRING" id="3775.A0A1Q3B670"/>
<feature type="domain" description="DUF3444" evidence="1">
    <location>
        <begin position="2"/>
        <end position="197"/>
    </location>
</feature>
<dbReference type="OrthoDB" id="10250354at2759"/>
<comment type="caution">
    <text evidence="2">The sequence shown here is derived from an EMBL/GenBank/DDBJ whole genome shotgun (WGS) entry which is preliminary data.</text>
</comment>
<dbReference type="Proteomes" id="UP000187406">
    <property type="component" value="Unassembled WGS sequence"/>
</dbReference>
<dbReference type="InParanoid" id="A0A1Q3B670"/>
<evidence type="ECO:0000313" key="3">
    <source>
        <dbReference type="Proteomes" id="UP000187406"/>
    </source>
</evidence>
<feature type="non-terminal residue" evidence="2">
    <location>
        <position position="214"/>
    </location>
</feature>
<protein>
    <submittedName>
        <fullName evidence="2">DUF3444 domain-containing protein</fullName>
    </submittedName>
</protein>
<keyword evidence="3" id="KW-1185">Reference proteome</keyword>
<name>A0A1Q3B670_CEPFO</name>
<dbReference type="AlphaFoldDB" id="A0A1Q3B670"/>